<evidence type="ECO:0000313" key="5">
    <source>
        <dbReference type="Proteomes" id="UP000271010"/>
    </source>
</evidence>
<accession>A0A3M9MWT9</accession>
<dbReference type="OrthoDB" id="893294at2"/>
<evidence type="ECO:0000256" key="2">
    <source>
        <dbReference type="SAM" id="SignalP"/>
    </source>
</evidence>
<feature type="domain" description="Lipocalin-like" evidence="3">
    <location>
        <begin position="48"/>
        <end position="128"/>
    </location>
</feature>
<comment type="caution">
    <text evidence="4">The sequence shown here is derived from an EMBL/GenBank/DDBJ whole genome shotgun (WGS) entry which is preliminary data.</text>
</comment>
<protein>
    <recommendedName>
        <fullName evidence="3">Lipocalin-like domain-containing protein</fullName>
    </recommendedName>
</protein>
<dbReference type="Proteomes" id="UP000271010">
    <property type="component" value="Unassembled WGS sequence"/>
</dbReference>
<dbReference type="InterPro" id="IPR024311">
    <property type="entry name" value="Lipocalin-like"/>
</dbReference>
<evidence type="ECO:0000256" key="1">
    <source>
        <dbReference type="SAM" id="MobiDB-lite"/>
    </source>
</evidence>
<feature type="signal peptide" evidence="2">
    <location>
        <begin position="1"/>
        <end position="27"/>
    </location>
</feature>
<dbReference type="AlphaFoldDB" id="A0A3M9MWT9"/>
<feature type="compositionally biased region" description="Polar residues" evidence="1">
    <location>
        <begin position="31"/>
        <end position="45"/>
    </location>
</feature>
<feature type="region of interest" description="Disordered" evidence="1">
    <location>
        <begin position="31"/>
        <end position="68"/>
    </location>
</feature>
<reference evidence="4 5" key="1">
    <citation type="submission" date="2018-11" db="EMBL/GenBank/DDBJ databases">
        <title>Rufibacter latericius sp. nov., isolated from water in Baiyang Lake.</title>
        <authorList>
            <person name="Yang Y."/>
        </authorList>
    </citation>
    <scope>NUCLEOTIDE SEQUENCE [LARGE SCALE GENOMIC DNA]</scope>
    <source>
        <strain evidence="4 5">MCC P1</strain>
    </source>
</reference>
<proteinExistence type="predicted"/>
<keyword evidence="2" id="KW-0732">Signal</keyword>
<dbReference type="EMBL" id="RJJE01000009">
    <property type="protein sequence ID" value="RNI29615.1"/>
    <property type="molecule type" value="Genomic_DNA"/>
</dbReference>
<organism evidence="4 5">
    <name type="scientific">Rufibacter immobilis</name>
    <dbReference type="NCBI Taxonomy" id="1348778"/>
    <lineage>
        <taxon>Bacteria</taxon>
        <taxon>Pseudomonadati</taxon>
        <taxon>Bacteroidota</taxon>
        <taxon>Cytophagia</taxon>
        <taxon>Cytophagales</taxon>
        <taxon>Hymenobacteraceae</taxon>
        <taxon>Rufibacter</taxon>
    </lineage>
</organism>
<dbReference type="Pfam" id="PF13648">
    <property type="entry name" value="Lipocalin_4"/>
    <property type="match status" value="1"/>
</dbReference>
<gene>
    <name evidence="4" type="ORF">EFA69_08640</name>
</gene>
<feature type="chain" id="PRO_5018115317" description="Lipocalin-like domain-containing protein" evidence="2">
    <location>
        <begin position="28"/>
        <end position="141"/>
    </location>
</feature>
<evidence type="ECO:0000313" key="4">
    <source>
        <dbReference type="EMBL" id="RNI29615.1"/>
    </source>
</evidence>
<evidence type="ECO:0000259" key="3">
    <source>
        <dbReference type="Pfam" id="PF13648"/>
    </source>
</evidence>
<keyword evidence="5" id="KW-1185">Reference proteome</keyword>
<dbReference type="PROSITE" id="PS51257">
    <property type="entry name" value="PROKAR_LIPOPROTEIN"/>
    <property type="match status" value="1"/>
</dbReference>
<sequence>MKMKIASPANRLFTLVCLVWLSAFTFSSCGKKSEGGNSQMISGANSKVWKASKETTASGDKDKLTSEEKQEQIQFFANGNFTQTSESQSANGTWMYDAANKNLSLTYANNNVSENFKVAELSEDDMKLQAPDGSTLTLKAE</sequence>
<name>A0A3M9MWT9_9BACT</name>
<feature type="compositionally biased region" description="Basic and acidic residues" evidence="1">
    <location>
        <begin position="59"/>
        <end position="68"/>
    </location>
</feature>